<dbReference type="RefSeq" id="WP_047813956.1">
    <property type="nucleotide sequence ID" value="NZ_LECT01000017.1"/>
</dbReference>
<dbReference type="STRING" id="595434.RISK_002248"/>
<sequence length="64" mass="7022">MSSLIAHRCFWLVFAGGCQATFAGGVESDAMVVAFLCLPFLLTSSRREVAWETAIGRPRMRRSG</sequence>
<dbReference type="EMBL" id="LECT01000017">
    <property type="protein sequence ID" value="KLU05616.1"/>
    <property type="molecule type" value="Genomic_DNA"/>
</dbReference>
<dbReference type="Proteomes" id="UP000036367">
    <property type="component" value="Unassembled WGS sequence"/>
</dbReference>
<name>A0A0J1BGF2_RHOIS</name>
<reference evidence="1" key="1">
    <citation type="submission" date="2015-05" db="EMBL/GenBank/DDBJ databases">
        <title>Permanent draft genome of Rhodopirellula islandicus K833.</title>
        <authorList>
            <person name="Kizina J."/>
            <person name="Richter M."/>
            <person name="Glockner F.O."/>
            <person name="Harder J."/>
        </authorList>
    </citation>
    <scope>NUCLEOTIDE SEQUENCE [LARGE SCALE GENOMIC DNA]</scope>
    <source>
        <strain evidence="1">K833</strain>
    </source>
</reference>
<dbReference type="AlphaFoldDB" id="A0A0J1BGF2"/>
<gene>
    <name evidence="1" type="ORF">RISK_002248</name>
</gene>
<evidence type="ECO:0000313" key="2">
    <source>
        <dbReference type="Proteomes" id="UP000036367"/>
    </source>
</evidence>
<keyword evidence="2" id="KW-1185">Reference proteome</keyword>
<organism evidence="1 2">
    <name type="scientific">Rhodopirellula islandica</name>
    <dbReference type="NCBI Taxonomy" id="595434"/>
    <lineage>
        <taxon>Bacteria</taxon>
        <taxon>Pseudomonadati</taxon>
        <taxon>Planctomycetota</taxon>
        <taxon>Planctomycetia</taxon>
        <taxon>Pirellulales</taxon>
        <taxon>Pirellulaceae</taxon>
        <taxon>Rhodopirellula</taxon>
    </lineage>
</organism>
<evidence type="ECO:0000313" key="1">
    <source>
        <dbReference type="EMBL" id="KLU05616.1"/>
    </source>
</evidence>
<dbReference type="PATRIC" id="fig|595434.4.peg.2148"/>
<comment type="caution">
    <text evidence="1">The sequence shown here is derived from an EMBL/GenBank/DDBJ whole genome shotgun (WGS) entry which is preliminary data.</text>
</comment>
<proteinExistence type="predicted"/>
<accession>A0A0J1BGF2</accession>
<protein>
    <submittedName>
        <fullName evidence="1">Uncharacterized protein</fullName>
    </submittedName>
</protein>